<gene>
    <name evidence="3" type="ORF">HO173_010246</name>
</gene>
<keyword evidence="1" id="KW-0175">Coiled coil</keyword>
<sequence length="567" mass="63807">MKGATKQLPMAPTESPQNRHVPLLPFIIALLLVKSKPSNLSGSDFRKQMASYIENGPRSNHSAEVDTHVNIRAFWHYRSNQLEEEKATFEAKVSQLQAKVSQLQARVSELEAREILWKSKSPEVEDLARSQKLKRRRDGEPAEKPSRSTKRARRKISAVALTTRDAVLQDLISNETGSEWDELGNNLLNSLRNLQGSPIARKGNPLGPKDLALKLSTIATDICRQVSAIDLPANLHEVPSTTLLGPTPRSKKQLVIYPQTEPEDTIEQRLTPIGRTLPHFLVHLRTLSQISGSENLYRQVEDRFIDAFRVLFQRICDLAVADVKSNQDRPRTTKWDGGRKKQPGTIPLDERPATSPIIMKLCKLAITMLFHLDPIQSTHKSILERCLYLLVTRVGEVLKAFTIGERPFGIQEDNTTSRQDPSPQEGQQLKITSAASEVEASEAQAPYLIWILDRTQRFSSSVSSATKATITSHDVHRQIEMAQPDSSHSTTYNDARIRLQHTLLNALFGPAARFEPALESPHALPDDELMTSFETQSETADVRDWFKNEVWRLIGWDVLRGNIACDQ</sequence>
<protein>
    <submittedName>
        <fullName evidence="3">Uncharacterized protein</fullName>
    </submittedName>
</protein>
<evidence type="ECO:0000256" key="1">
    <source>
        <dbReference type="SAM" id="Coils"/>
    </source>
</evidence>
<feature type="region of interest" description="Disordered" evidence="2">
    <location>
        <begin position="327"/>
        <end position="350"/>
    </location>
</feature>
<accession>A0A8H6L0Z5</accession>
<keyword evidence="4" id="KW-1185">Reference proteome</keyword>
<feature type="compositionally biased region" description="Basic and acidic residues" evidence="2">
    <location>
        <begin position="137"/>
        <end position="146"/>
    </location>
</feature>
<evidence type="ECO:0000256" key="2">
    <source>
        <dbReference type="SAM" id="MobiDB-lite"/>
    </source>
</evidence>
<feature type="region of interest" description="Disordered" evidence="2">
    <location>
        <begin position="127"/>
        <end position="156"/>
    </location>
</feature>
<dbReference type="AlphaFoldDB" id="A0A8H6L0Z5"/>
<dbReference type="OrthoDB" id="202825at2759"/>
<comment type="caution">
    <text evidence="3">The sequence shown here is derived from an EMBL/GenBank/DDBJ whole genome shotgun (WGS) entry which is preliminary data.</text>
</comment>
<organism evidence="3 4">
    <name type="scientific">Letharia columbiana</name>
    <dbReference type="NCBI Taxonomy" id="112416"/>
    <lineage>
        <taxon>Eukaryota</taxon>
        <taxon>Fungi</taxon>
        <taxon>Dikarya</taxon>
        <taxon>Ascomycota</taxon>
        <taxon>Pezizomycotina</taxon>
        <taxon>Lecanoromycetes</taxon>
        <taxon>OSLEUM clade</taxon>
        <taxon>Lecanoromycetidae</taxon>
        <taxon>Lecanorales</taxon>
        <taxon>Lecanorineae</taxon>
        <taxon>Parmeliaceae</taxon>
        <taxon>Letharia</taxon>
    </lineage>
</organism>
<feature type="compositionally biased region" description="Basic residues" evidence="2">
    <location>
        <begin position="147"/>
        <end position="156"/>
    </location>
</feature>
<proteinExistence type="predicted"/>
<evidence type="ECO:0000313" key="3">
    <source>
        <dbReference type="EMBL" id="KAF6231494.1"/>
    </source>
</evidence>
<feature type="region of interest" description="Disordered" evidence="2">
    <location>
        <begin position="410"/>
        <end position="436"/>
    </location>
</feature>
<name>A0A8H6L0Z5_9LECA</name>
<reference evidence="3 4" key="1">
    <citation type="journal article" date="2020" name="Genomics">
        <title>Complete, high-quality genomes from long-read metagenomic sequencing of two wolf lichen thalli reveals enigmatic genome architecture.</title>
        <authorList>
            <person name="McKenzie S.K."/>
            <person name="Walston R.F."/>
            <person name="Allen J.L."/>
        </authorList>
    </citation>
    <scope>NUCLEOTIDE SEQUENCE [LARGE SCALE GENOMIC DNA]</scope>
    <source>
        <strain evidence="3">WasteWater2</strain>
    </source>
</reference>
<dbReference type="EMBL" id="JACCJC010000056">
    <property type="protein sequence ID" value="KAF6231494.1"/>
    <property type="molecule type" value="Genomic_DNA"/>
</dbReference>
<dbReference type="GeneID" id="59291893"/>
<dbReference type="Proteomes" id="UP000578531">
    <property type="component" value="Unassembled WGS sequence"/>
</dbReference>
<evidence type="ECO:0000313" key="4">
    <source>
        <dbReference type="Proteomes" id="UP000578531"/>
    </source>
</evidence>
<dbReference type="RefSeq" id="XP_037160926.1">
    <property type="nucleotide sequence ID" value="XM_037312132.1"/>
</dbReference>
<feature type="compositionally biased region" description="Basic and acidic residues" evidence="2">
    <location>
        <begin position="327"/>
        <end position="339"/>
    </location>
</feature>
<feature type="compositionally biased region" description="Polar residues" evidence="2">
    <location>
        <begin position="412"/>
        <end position="431"/>
    </location>
</feature>
<feature type="coiled-coil region" evidence="1">
    <location>
        <begin position="79"/>
        <end position="113"/>
    </location>
</feature>